<name>A0ABV0KD73_9CYAN</name>
<protein>
    <submittedName>
        <fullName evidence="3">DUF4340 domain-containing protein</fullName>
    </submittedName>
</protein>
<keyword evidence="4" id="KW-1185">Reference proteome</keyword>
<dbReference type="Pfam" id="PF14238">
    <property type="entry name" value="DUF4340"/>
    <property type="match status" value="1"/>
</dbReference>
<gene>
    <name evidence="3" type="ORF">NDI38_01960</name>
</gene>
<dbReference type="EMBL" id="JAMPLM010000001">
    <property type="protein sequence ID" value="MEP1057183.1"/>
    <property type="molecule type" value="Genomic_DNA"/>
</dbReference>
<reference evidence="3 4" key="1">
    <citation type="submission" date="2022-04" db="EMBL/GenBank/DDBJ databases">
        <title>Positive selection, recombination, and allopatry shape intraspecific diversity of widespread and dominant cyanobacteria.</title>
        <authorList>
            <person name="Wei J."/>
            <person name="Shu W."/>
            <person name="Hu C."/>
        </authorList>
    </citation>
    <scope>NUCLEOTIDE SEQUENCE [LARGE SCALE GENOMIC DNA]</scope>
    <source>
        <strain evidence="3 4">AS-A4</strain>
    </source>
</reference>
<evidence type="ECO:0000259" key="2">
    <source>
        <dbReference type="Pfam" id="PF14238"/>
    </source>
</evidence>
<proteinExistence type="predicted"/>
<evidence type="ECO:0000313" key="3">
    <source>
        <dbReference type="EMBL" id="MEP1057183.1"/>
    </source>
</evidence>
<comment type="caution">
    <text evidence="3">The sequence shown here is derived from an EMBL/GenBank/DDBJ whole genome shotgun (WGS) entry which is preliminary data.</text>
</comment>
<feature type="compositionally biased region" description="Polar residues" evidence="1">
    <location>
        <begin position="83"/>
        <end position="98"/>
    </location>
</feature>
<feature type="domain" description="DUF4340" evidence="2">
    <location>
        <begin position="105"/>
        <end position="218"/>
    </location>
</feature>
<feature type="region of interest" description="Disordered" evidence="1">
    <location>
        <begin position="208"/>
        <end position="234"/>
    </location>
</feature>
<dbReference type="Proteomes" id="UP001476950">
    <property type="component" value="Unassembled WGS sequence"/>
</dbReference>
<dbReference type="RefSeq" id="WP_190454057.1">
    <property type="nucleotide sequence ID" value="NZ_JAMPLM010000001.1"/>
</dbReference>
<feature type="compositionally biased region" description="Pro residues" evidence="1">
    <location>
        <begin position="224"/>
        <end position="234"/>
    </location>
</feature>
<organism evidence="3 4">
    <name type="scientific">Stenomitos frigidus AS-A4</name>
    <dbReference type="NCBI Taxonomy" id="2933935"/>
    <lineage>
        <taxon>Bacteria</taxon>
        <taxon>Bacillati</taxon>
        <taxon>Cyanobacteriota</taxon>
        <taxon>Cyanophyceae</taxon>
        <taxon>Leptolyngbyales</taxon>
        <taxon>Leptolyngbyaceae</taxon>
        <taxon>Stenomitos</taxon>
    </lineage>
</organism>
<feature type="region of interest" description="Disordered" evidence="1">
    <location>
        <begin position="73"/>
        <end position="98"/>
    </location>
</feature>
<evidence type="ECO:0000313" key="4">
    <source>
        <dbReference type="Proteomes" id="UP001476950"/>
    </source>
</evidence>
<sequence>MKVQKTPLILLAIALSLGAFVYFYEVKGKPQREAAQAQTEQLFTFKEQDVRSLTLTTPTQTLAFAKTPAAQLSSAPKVDASPKANSAPKTDQKATAQPTAETLVWTMTQPEKAAANDASIAYLLNLLTADKRQQTLKVPAAKLAEFGLDKPIAITEVKLANQTSHRLLLGKPNFNRSGLYAQVDPPAQANGDRSVVLVSTDFENAVQRSLPEWKAKSTEQPAKPKTPTPEPQKP</sequence>
<evidence type="ECO:0000256" key="1">
    <source>
        <dbReference type="SAM" id="MobiDB-lite"/>
    </source>
</evidence>
<dbReference type="InterPro" id="IPR025641">
    <property type="entry name" value="DUF4340"/>
</dbReference>
<accession>A0ABV0KD73</accession>